<organism evidence="2 3">
    <name type="scientific">Dethiobacter alkaliphilus AHT 1</name>
    <dbReference type="NCBI Taxonomy" id="555088"/>
    <lineage>
        <taxon>Bacteria</taxon>
        <taxon>Bacillati</taxon>
        <taxon>Bacillota</taxon>
        <taxon>Dethiobacteria</taxon>
        <taxon>Dethiobacterales</taxon>
        <taxon>Dethiobacteraceae</taxon>
        <taxon>Dethiobacter</taxon>
    </lineage>
</organism>
<dbReference type="OrthoDB" id="9783944at2"/>
<dbReference type="InterPro" id="IPR014044">
    <property type="entry name" value="CAP_dom"/>
</dbReference>
<dbReference type="EMBL" id="ACJM01000020">
    <property type="protein sequence ID" value="EEG76328.1"/>
    <property type="molecule type" value="Genomic_DNA"/>
</dbReference>
<name>C0GK58_DETAL</name>
<dbReference type="SUPFAM" id="SSF55797">
    <property type="entry name" value="PR-1-like"/>
    <property type="match status" value="1"/>
</dbReference>
<evidence type="ECO:0000313" key="3">
    <source>
        <dbReference type="Proteomes" id="UP000006443"/>
    </source>
</evidence>
<gene>
    <name evidence="2" type="ORF">DealDRAFT_2867</name>
</gene>
<dbReference type="InterPro" id="IPR035940">
    <property type="entry name" value="CAP_sf"/>
</dbReference>
<sequence>MRELINGERRQAGLPPVLLDEALCELAALKAKDMRDNGYFGHRSDGLGTMPELVEASLGSCSRIGENLAMNFPDESSVHRAWMSSAMHRKNILDEGYQRFGFSWVEMGEKGRIYVQVFTGEQ</sequence>
<dbReference type="Pfam" id="PF00188">
    <property type="entry name" value="CAP"/>
    <property type="match status" value="1"/>
</dbReference>
<dbReference type="AlphaFoldDB" id="C0GK58"/>
<dbReference type="CDD" id="cd05379">
    <property type="entry name" value="CAP_bacterial"/>
    <property type="match status" value="1"/>
</dbReference>
<dbReference type="PANTHER" id="PTHR31157:SF1">
    <property type="entry name" value="SCP DOMAIN-CONTAINING PROTEIN"/>
    <property type="match status" value="1"/>
</dbReference>
<feature type="domain" description="SCP" evidence="1">
    <location>
        <begin position="3"/>
        <end position="118"/>
    </location>
</feature>
<accession>C0GK58</accession>
<dbReference type="STRING" id="555088.DealDRAFT_2867"/>
<evidence type="ECO:0000259" key="1">
    <source>
        <dbReference type="Pfam" id="PF00188"/>
    </source>
</evidence>
<proteinExistence type="predicted"/>
<evidence type="ECO:0000313" key="2">
    <source>
        <dbReference type="EMBL" id="EEG76328.1"/>
    </source>
</evidence>
<dbReference type="RefSeq" id="WP_008518677.1">
    <property type="nucleotide sequence ID" value="NZ_ACJM01000020.1"/>
</dbReference>
<comment type="caution">
    <text evidence="2">The sequence shown here is derived from an EMBL/GenBank/DDBJ whole genome shotgun (WGS) entry which is preliminary data.</text>
</comment>
<dbReference type="Gene3D" id="3.40.33.10">
    <property type="entry name" value="CAP"/>
    <property type="match status" value="1"/>
</dbReference>
<dbReference type="eggNOG" id="COG2340">
    <property type="taxonomic scope" value="Bacteria"/>
</dbReference>
<protein>
    <submittedName>
        <fullName evidence="2">SCP-like extracellular</fullName>
    </submittedName>
</protein>
<keyword evidence="3" id="KW-1185">Reference proteome</keyword>
<dbReference type="PANTHER" id="PTHR31157">
    <property type="entry name" value="SCP DOMAIN-CONTAINING PROTEIN"/>
    <property type="match status" value="1"/>
</dbReference>
<dbReference type="Proteomes" id="UP000006443">
    <property type="component" value="Unassembled WGS sequence"/>
</dbReference>
<reference evidence="2 3" key="1">
    <citation type="submission" date="2009-02" db="EMBL/GenBank/DDBJ databases">
        <title>Sequencing of the draft genome and assembly of Dethiobacter alkaliphilus AHT 1.</title>
        <authorList>
            <consortium name="US DOE Joint Genome Institute (JGI-PGF)"/>
            <person name="Lucas S."/>
            <person name="Copeland A."/>
            <person name="Lapidus A."/>
            <person name="Glavina del Rio T."/>
            <person name="Dalin E."/>
            <person name="Tice H."/>
            <person name="Bruce D."/>
            <person name="Goodwin L."/>
            <person name="Pitluck S."/>
            <person name="Larimer F."/>
            <person name="Land M.L."/>
            <person name="Hauser L."/>
            <person name="Muyzer G."/>
        </authorList>
    </citation>
    <scope>NUCLEOTIDE SEQUENCE [LARGE SCALE GENOMIC DNA]</scope>
    <source>
        <strain evidence="2 3">AHT 1</strain>
    </source>
</reference>